<keyword evidence="3" id="KW-1185">Reference proteome</keyword>
<evidence type="ECO:0000256" key="1">
    <source>
        <dbReference type="SAM" id="MobiDB-lite"/>
    </source>
</evidence>
<dbReference type="Proteomes" id="UP000499080">
    <property type="component" value="Unassembled WGS sequence"/>
</dbReference>
<comment type="caution">
    <text evidence="2">The sequence shown here is derived from an EMBL/GenBank/DDBJ whole genome shotgun (WGS) entry which is preliminary data.</text>
</comment>
<gene>
    <name evidence="2" type="ORF">AVEN_10219_1</name>
</gene>
<evidence type="ECO:0000313" key="3">
    <source>
        <dbReference type="Proteomes" id="UP000499080"/>
    </source>
</evidence>
<name>A0A4Y2HHR9_ARAVE</name>
<protein>
    <submittedName>
        <fullName evidence="2">Uncharacterized protein</fullName>
    </submittedName>
</protein>
<reference evidence="2 3" key="1">
    <citation type="journal article" date="2019" name="Sci. Rep.">
        <title>Orb-weaving spider Araneus ventricosus genome elucidates the spidroin gene catalogue.</title>
        <authorList>
            <person name="Kono N."/>
            <person name="Nakamura H."/>
            <person name="Ohtoshi R."/>
            <person name="Moran D.A.P."/>
            <person name="Shinohara A."/>
            <person name="Yoshida Y."/>
            <person name="Fujiwara M."/>
            <person name="Mori M."/>
            <person name="Tomita M."/>
            <person name="Arakawa K."/>
        </authorList>
    </citation>
    <scope>NUCLEOTIDE SEQUENCE [LARGE SCALE GENOMIC DNA]</scope>
</reference>
<sequence>MSILRLGREDRGMRQQPSPNPDLGRPFGDEMWDLKKMLDSISIRNRDLYQMIPCTSRPVRGNYKDSSRITEGMSVDRLNPLECERV</sequence>
<feature type="region of interest" description="Disordered" evidence="1">
    <location>
        <begin position="1"/>
        <end position="26"/>
    </location>
</feature>
<dbReference type="AlphaFoldDB" id="A0A4Y2HHR9"/>
<feature type="compositionally biased region" description="Basic and acidic residues" evidence="1">
    <location>
        <begin position="1"/>
        <end position="13"/>
    </location>
</feature>
<accession>A0A4Y2HHR9</accession>
<dbReference type="EMBL" id="BGPR01001945">
    <property type="protein sequence ID" value="GBM64798.1"/>
    <property type="molecule type" value="Genomic_DNA"/>
</dbReference>
<evidence type="ECO:0000313" key="2">
    <source>
        <dbReference type="EMBL" id="GBM64798.1"/>
    </source>
</evidence>
<proteinExistence type="predicted"/>
<organism evidence="2 3">
    <name type="scientific">Araneus ventricosus</name>
    <name type="common">Orbweaver spider</name>
    <name type="synonym">Epeira ventricosa</name>
    <dbReference type="NCBI Taxonomy" id="182803"/>
    <lineage>
        <taxon>Eukaryota</taxon>
        <taxon>Metazoa</taxon>
        <taxon>Ecdysozoa</taxon>
        <taxon>Arthropoda</taxon>
        <taxon>Chelicerata</taxon>
        <taxon>Arachnida</taxon>
        <taxon>Araneae</taxon>
        <taxon>Araneomorphae</taxon>
        <taxon>Entelegynae</taxon>
        <taxon>Araneoidea</taxon>
        <taxon>Araneidae</taxon>
        <taxon>Araneus</taxon>
    </lineage>
</organism>